<evidence type="ECO:0000313" key="2">
    <source>
        <dbReference type="EMBL" id="PRW63602.1"/>
    </source>
</evidence>
<accession>A0A2T0GWW9</accession>
<protein>
    <submittedName>
        <fullName evidence="2">Uncharacterized protein</fullName>
    </submittedName>
</protein>
<dbReference type="EMBL" id="PVSR01000012">
    <property type="protein sequence ID" value="PRW63602.1"/>
    <property type="molecule type" value="Genomic_DNA"/>
</dbReference>
<proteinExistence type="predicted"/>
<reference evidence="2 3" key="1">
    <citation type="submission" date="2018-03" db="EMBL/GenBank/DDBJ databases">
        <title>Actinopolyspora mortivallis from Sahara, screening for active biomolecules.</title>
        <authorList>
            <person name="Selama O."/>
            <person name="Wellington E.M.H."/>
            <person name="Hacene H."/>
        </authorList>
    </citation>
    <scope>NUCLEOTIDE SEQUENCE [LARGE SCALE GENOMIC DNA]</scope>
    <source>
        <strain evidence="2 3">M5A</strain>
    </source>
</reference>
<dbReference type="InParanoid" id="A0A2T0GWW9"/>
<evidence type="ECO:0000256" key="1">
    <source>
        <dbReference type="SAM" id="MobiDB-lite"/>
    </source>
</evidence>
<keyword evidence="3" id="KW-1185">Reference proteome</keyword>
<dbReference type="Proteomes" id="UP000239352">
    <property type="component" value="Unassembled WGS sequence"/>
</dbReference>
<feature type="region of interest" description="Disordered" evidence="1">
    <location>
        <begin position="1"/>
        <end position="32"/>
    </location>
</feature>
<dbReference type="AlphaFoldDB" id="A0A2T0GWW9"/>
<comment type="caution">
    <text evidence="2">The sequence shown here is derived from an EMBL/GenBank/DDBJ whole genome shotgun (WGS) entry which is preliminary data.</text>
</comment>
<name>A0A2T0GWW9_ACTMO</name>
<evidence type="ECO:0000313" key="3">
    <source>
        <dbReference type="Proteomes" id="UP000239352"/>
    </source>
</evidence>
<gene>
    <name evidence="2" type="ORF">CEP50_09800</name>
</gene>
<organism evidence="2 3">
    <name type="scientific">Actinopolyspora mortivallis</name>
    <dbReference type="NCBI Taxonomy" id="33906"/>
    <lineage>
        <taxon>Bacteria</taxon>
        <taxon>Bacillati</taxon>
        <taxon>Actinomycetota</taxon>
        <taxon>Actinomycetes</taxon>
        <taxon>Actinopolysporales</taxon>
        <taxon>Actinopolysporaceae</taxon>
        <taxon>Actinopolyspora</taxon>
    </lineage>
</organism>
<sequence length="62" mass="6724">MRHGGAEGALERRGGTSAWSTTRRVMPDPLGTGVDEIRSPVPWCGVTTCPGLFPVILFEKRI</sequence>